<reference evidence="5" key="1">
    <citation type="submission" date="2023-06" db="EMBL/GenBank/DDBJ databases">
        <title>Genomic of Parafulvivirga corallium.</title>
        <authorList>
            <person name="Wang G."/>
        </authorList>
    </citation>
    <scope>NUCLEOTIDE SEQUENCE</scope>
    <source>
        <strain evidence="5">BMA10</strain>
    </source>
</reference>
<dbReference type="InterPro" id="IPR020449">
    <property type="entry name" value="Tscrpt_reg_AraC-type_HTH"/>
</dbReference>
<dbReference type="InterPro" id="IPR050908">
    <property type="entry name" value="SmbC-like"/>
</dbReference>
<evidence type="ECO:0000313" key="5">
    <source>
        <dbReference type="EMBL" id="MDN5204218.1"/>
    </source>
</evidence>
<dbReference type="InterPro" id="IPR018062">
    <property type="entry name" value="HTH_AraC-typ_CS"/>
</dbReference>
<sequence>MENEIDDTRKDYWKRINNVIAFIEKNLDQELRLDDLSQKAFFSPFHFHRIFSAIVGEPLNTFVNRKRIERIASILAVGTSKPLVELAFKYGFNSPSSFSRAFRKFYGISPTDFKKRPIVHHSKIGKGTISYEQYICSINNILNWIGMNAQIKLIELPEIRLAGIMHIGKPDKIGDTYERLFKWAYSEGVADSPHFKAITIYHDNPKITEMSKVRQSACVTIEEGTSTAGDVVKVDIRKGKYAIGRFEISPSVFPKAWESMCVWVIENGHTFRDGDYFEIFHNDHRTHPEHKFIVDICIPIDSERNKKVQSVESLNDLDKACKKQKETDDTPKANMGLIGYMKSLRAYFIKNYPDDYVTGNIYFGDRTITYFPFTPKVLKKQKLKIAIVFNHQDEQFEIWLAGQNKQIQKEYWEIFKGSDWDKYHIPDTIENRFSIVDHILEENPDFNAPHKLTEHIERETLKFINEMEDVLG</sequence>
<dbReference type="PANTHER" id="PTHR40055">
    <property type="entry name" value="TRANSCRIPTIONAL REGULATOR YGIV-RELATED"/>
    <property type="match status" value="1"/>
</dbReference>
<dbReference type="RefSeq" id="WP_346754242.1">
    <property type="nucleotide sequence ID" value="NZ_JAUJEA010000010.1"/>
</dbReference>
<organism evidence="5 6">
    <name type="scientific">Splendidivirga corallicola</name>
    <dbReference type="NCBI Taxonomy" id="3051826"/>
    <lineage>
        <taxon>Bacteria</taxon>
        <taxon>Pseudomonadati</taxon>
        <taxon>Bacteroidota</taxon>
        <taxon>Cytophagia</taxon>
        <taxon>Cytophagales</taxon>
        <taxon>Splendidivirgaceae</taxon>
        <taxon>Splendidivirga</taxon>
    </lineage>
</organism>
<dbReference type="InterPro" id="IPR018060">
    <property type="entry name" value="HTH_AraC"/>
</dbReference>
<dbReference type="PRINTS" id="PR00032">
    <property type="entry name" value="HTHARAC"/>
</dbReference>
<dbReference type="Pfam" id="PF12833">
    <property type="entry name" value="HTH_18"/>
    <property type="match status" value="1"/>
</dbReference>
<dbReference type="Gene3D" id="3.20.80.10">
    <property type="entry name" value="Regulatory factor, effector binding domain"/>
    <property type="match status" value="1"/>
</dbReference>
<protein>
    <submittedName>
        <fullName evidence="5">AraC family transcriptional regulator</fullName>
    </submittedName>
</protein>
<keyword evidence="2" id="KW-0238">DNA-binding</keyword>
<dbReference type="Proteomes" id="UP001172082">
    <property type="component" value="Unassembled WGS sequence"/>
</dbReference>
<evidence type="ECO:0000313" key="6">
    <source>
        <dbReference type="Proteomes" id="UP001172082"/>
    </source>
</evidence>
<dbReference type="Pfam" id="PF22526">
    <property type="entry name" value="DUF7000"/>
    <property type="match status" value="1"/>
</dbReference>
<dbReference type="PROSITE" id="PS01124">
    <property type="entry name" value="HTH_ARAC_FAMILY_2"/>
    <property type="match status" value="1"/>
</dbReference>
<gene>
    <name evidence="5" type="ORF">QQ008_22690</name>
</gene>
<dbReference type="InterPro" id="IPR010499">
    <property type="entry name" value="AraC_E-bd"/>
</dbReference>
<dbReference type="InterPro" id="IPR029442">
    <property type="entry name" value="GyrI-like"/>
</dbReference>
<proteinExistence type="predicted"/>
<accession>A0ABT8KVP4</accession>
<dbReference type="Gene3D" id="1.10.10.60">
    <property type="entry name" value="Homeodomain-like"/>
    <property type="match status" value="2"/>
</dbReference>
<dbReference type="SUPFAM" id="SSF46689">
    <property type="entry name" value="Homeodomain-like"/>
    <property type="match status" value="2"/>
</dbReference>
<name>A0ABT8KVP4_9BACT</name>
<dbReference type="EMBL" id="JAUJEA010000010">
    <property type="protein sequence ID" value="MDN5204218.1"/>
    <property type="molecule type" value="Genomic_DNA"/>
</dbReference>
<dbReference type="InterPro" id="IPR054269">
    <property type="entry name" value="DUF7000"/>
</dbReference>
<keyword evidence="3" id="KW-0804">Transcription</keyword>
<dbReference type="InterPro" id="IPR011256">
    <property type="entry name" value="Reg_factor_effector_dom_sf"/>
</dbReference>
<feature type="domain" description="HTH araC/xylS-type" evidence="4">
    <location>
        <begin position="17"/>
        <end position="116"/>
    </location>
</feature>
<evidence type="ECO:0000256" key="1">
    <source>
        <dbReference type="ARBA" id="ARBA00023015"/>
    </source>
</evidence>
<keyword evidence="1" id="KW-0805">Transcription regulation</keyword>
<dbReference type="PROSITE" id="PS00041">
    <property type="entry name" value="HTH_ARAC_FAMILY_1"/>
    <property type="match status" value="1"/>
</dbReference>
<dbReference type="SMART" id="SM00342">
    <property type="entry name" value="HTH_ARAC"/>
    <property type="match status" value="1"/>
</dbReference>
<dbReference type="Pfam" id="PF06445">
    <property type="entry name" value="GyrI-like"/>
    <property type="match status" value="1"/>
</dbReference>
<dbReference type="PANTHER" id="PTHR40055:SF1">
    <property type="entry name" value="TRANSCRIPTIONAL REGULATOR YGIV-RELATED"/>
    <property type="match status" value="1"/>
</dbReference>
<evidence type="ECO:0000259" key="4">
    <source>
        <dbReference type="PROSITE" id="PS01124"/>
    </source>
</evidence>
<dbReference type="SMART" id="SM00871">
    <property type="entry name" value="AraC_E_bind"/>
    <property type="match status" value="1"/>
</dbReference>
<evidence type="ECO:0000256" key="2">
    <source>
        <dbReference type="ARBA" id="ARBA00023125"/>
    </source>
</evidence>
<comment type="caution">
    <text evidence="5">The sequence shown here is derived from an EMBL/GenBank/DDBJ whole genome shotgun (WGS) entry which is preliminary data.</text>
</comment>
<dbReference type="SUPFAM" id="SSF55136">
    <property type="entry name" value="Probable bacterial effector-binding domain"/>
    <property type="match status" value="1"/>
</dbReference>
<keyword evidence="6" id="KW-1185">Reference proteome</keyword>
<dbReference type="InterPro" id="IPR009057">
    <property type="entry name" value="Homeodomain-like_sf"/>
</dbReference>
<evidence type="ECO:0000256" key="3">
    <source>
        <dbReference type="ARBA" id="ARBA00023163"/>
    </source>
</evidence>